<keyword evidence="6 12" id="KW-0749">Sporulation</keyword>
<dbReference type="SUPFAM" id="SSF46894">
    <property type="entry name" value="C-terminal effector domain of the bipartite response regulators"/>
    <property type="match status" value="1"/>
</dbReference>
<keyword evidence="3 12" id="KW-0678">Repressor</keyword>
<dbReference type="InterPro" id="IPR050595">
    <property type="entry name" value="Bact_response_regulator"/>
</dbReference>
<dbReference type="RefSeq" id="WP_289606711.1">
    <property type="nucleotide sequence ID" value="NZ_JAUDCG010000003.1"/>
</dbReference>
<keyword evidence="11 12" id="KW-0804">Transcription</keyword>
<dbReference type="SUPFAM" id="SSF52172">
    <property type="entry name" value="CheY-like"/>
    <property type="match status" value="1"/>
</dbReference>
<keyword evidence="12" id="KW-0479">Metal-binding</keyword>
<evidence type="ECO:0000256" key="1">
    <source>
        <dbReference type="ARBA" id="ARBA00004496"/>
    </source>
</evidence>
<gene>
    <name evidence="15" type="primary">spo0A</name>
    <name evidence="15" type="ORF">QUV96_01165</name>
</gene>
<dbReference type="PROSITE" id="PS50110">
    <property type="entry name" value="RESPONSE_REGULATORY"/>
    <property type="match status" value="1"/>
</dbReference>
<evidence type="ECO:0000259" key="14">
    <source>
        <dbReference type="PROSITE" id="PS50110"/>
    </source>
</evidence>
<dbReference type="CDD" id="cd00156">
    <property type="entry name" value="REC"/>
    <property type="match status" value="1"/>
</dbReference>
<evidence type="ECO:0000256" key="2">
    <source>
        <dbReference type="ARBA" id="ARBA00022490"/>
    </source>
</evidence>
<dbReference type="InterPro" id="IPR001789">
    <property type="entry name" value="Sig_transdc_resp-reg_receiver"/>
</dbReference>
<keyword evidence="4 13" id="KW-0597">Phosphoprotein</keyword>
<evidence type="ECO:0000313" key="15">
    <source>
        <dbReference type="EMBL" id="MDM8156242.1"/>
    </source>
</evidence>
<keyword evidence="9 12" id="KW-0238">DNA-binding</keyword>
<dbReference type="InterPro" id="IPR016032">
    <property type="entry name" value="Sig_transdc_resp-reg_C-effctor"/>
</dbReference>
<keyword evidence="7 12" id="KW-0902">Two-component regulatory system</keyword>
<reference evidence="15" key="1">
    <citation type="submission" date="2023-06" db="EMBL/GenBank/DDBJ databases">
        <title>Identification and characterization of horizontal gene transfer across gut microbiota members of farm animals based on homology search.</title>
        <authorList>
            <person name="Schwarzerova J."/>
            <person name="Nykrynova M."/>
            <person name="Jureckova K."/>
            <person name="Cejkova D."/>
            <person name="Rychlik I."/>
        </authorList>
    </citation>
    <scope>NUCLEOTIDE SEQUENCE</scope>
    <source>
        <strain evidence="15">ET39</strain>
    </source>
</reference>
<evidence type="ECO:0000256" key="12">
    <source>
        <dbReference type="PIRNR" id="PIRNR002937"/>
    </source>
</evidence>
<dbReference type="InterPro" id="IPR036388">
    <property type="entry name" value="WH-like_DNA-bd_sf"/>
</dbReference>
<comment type="function">
    <text evidence="12">May play the central regulatory role in sporulation. It may be an element of the effector pathway responsible for the activation of sporulation genes in response to nutritional stress. Spo0A may act in concert with spo0H (a sigma factor) to control the expression of some genes that are critical to the sporulation process.</text>
</comment>
<comment type="caution">
    <text evidence="15">The sequence shown here is derived from an EMBL/GenBank/DDBJ whole genome shotgun (WGS) entry which is preliminary data.</text>
</comment>
<dbReference type="InterPro" id="IPR012052">
    <property type="entry name" value="Spore_0_A"/>
</dbReference>
<proteinExistence type="predicted"/>
<dbReference type="Pfam" id="PF00072">
    <property type="entry name" value="Response_reg"/>
    <property type="match status" value="1"/>
</dbReference>
<evidence type="ECO:0000256" key="9">
    <source>
        <dbReference type="ARBA" id="ARBA00023125"/>
    </source>
</evidence>
<name>A0ABT7U9C6_9FIRM</name>
<keyword evidence="16" id="KW-1185">Reference proteome</keyword>
<dbReference type="Gene3D" id="3.40.50.2300">
    <property type="match status" value="1"/>
</dbReference>
<dbReference type="EMBL" id="JAUDCG010000003">
    <property type="protein sequence ID" value="MDM8156242.1"/>
    <property type="molecule type" value="Genomic_DNA"/>
</dbReference>
<dbReference type="SMART" id="SM00448">
    <property type="entry name" value="REC"/>
    <property type="match status" value="1"/>
</dbReference>
<sequence length="277" mass="31951">MEKKLQIYLVDDSQEMIQKMKNNLKNSHLFEVIGSASNGEQCLHELNGHTIDVLILDLIMPGMDGMEVLSNLKKHAIRVQHILCTTPILNDFIISQIQQYDVDYILMKPFELQSLEQRLRVICGFHAKSAVKDALVQVNLDEEERQRMQKLELESEITSLLHEVGIPAHIKGYMYLRTAILETYLNVDFLGQITKVLYPEIARKYETTASRVERAIRHAIEVAWNRGNIDAIDEIFGYTISASKAKPTNSEFIAMIADKLRLEHRLKNKKVFVPQYR</sequence>
<dbReference type="InterPro" id="IPR011006">
    <property type="entry name" value="CheY-like_superfamily"/>
</dbReference>
<protein>
    <recommendedName>
        <fullName evidence="12">Stage 0 sporulation protein A homolog</fullName>
    </recommendedName>
</protein>
<keyword evidence="2 12" id="KW-0963">Cytoplasm</keyword>
<evidence type="ECO:0000256" key="3">
    <source>
        <dbReference type="ARBA" id="ARBA00022491"/>
    </source>
</evidence>
<dbReference type="PANTHER" id="PTHR44591">
    <property type="entry name" value="STRESS RESPONSE REGULATOR PROTEIN 1"/>
    <property type="match status" value="1"/>
</dbReference>
<keyword evidence="5 12" id="KW-0106">Calcium</keyword>
<evidence type="ECO:0000256" key="4">
    <source>
        <dbReference type="ARBA" id="ARBA00022553"/>
    </source>
</evidence>
<dbReference type="InterPro" id="IPR014879">
    <property type="entry name" value="Spo0A_C"/>
</dbReference>
<dbReference type="PANTHER" id="PTHR44591:SF3">
    <property type="entry name" value="RESPONSE REGULATORY DOMAIN-CONTAINING PROTEIN"/>
    <property type="match status" value="1"/>
</dbReference>
<feature type="modified residue" description="4-aspartylphosphate" evidence="13">
    <location>
        <position position="57"/>
    </location>
</feature>
<dbReference type="NCBIfam" id="TIGR02875">
    <property type="entry name" value="spore_0_A"/>
    <property type="match status" value="1"/>
</dbReference>
<evidence type="ECO:0000256" key="8">
    <source>
        <dbReference type="ARBA" id="ARBA00023015"/>
    </source>
</evidence>
<dbReference type="Pfam" id="PF08769">
    <property type="entry name" value="Spo0A_C"/>
    <property type="match status" value="1"/>
</dbReference>
<comment type="cofactor">
    <cofactor evidence="12">
        <name>Ca(2+)</name>
        <dbReference type="ChEBI" id="CHEBI:29108"/>
    </cofactor>
    <text evidence="12">Binds 1 Ca(2+) ion per subunit.</text>
</comment>
<evidence type="ECO:0000256" key="11">
    <source>
        <dbReference type="ARBA" id="ARBA00023163"/>
    </source>
</evidence>
<evidence type="ECO:0000256" key="13">
    <source>
        <dbReference type="PROSITE-ProRule" id="PRU00169"/>
    </source>
</evidence>
<keyword evidence="8 12" id="KW-0805">Transcription regulation</keyword>
<feature type="domain" description="Response regulatory" evidence="14">
    <location>
        <begin position="6"/>
        <end position="123"/>
    </location>
</feature>
<accession>A0ABT7U9C6</accession>
<evidence type="ECO:0000256" key="10">
    <source>
        <dbReference type="ARBA" id="ARBA00023159"/>
    </source>
</evidence>
<evidence type="ECO:0000256" key="5">
    <source>
        <dbReference type="ARBA" id="ARBA00022837"/>
    </source>
</evidence>
<organism evidence="15 16">
    <name type="scientific">Amedibacillus dolichus</name>
    <dbReference type="NCBI Taxonomy" id="31971"/>
    <lineage>
        <taxon>Bacteria</taxon>
        <taxon>Bacillati</taxon>
        <taxon>Bacillota</taxon>
        <taxon>Erysipelotrichia</taxon>
        <taxon>Erysipelotrichales</taxon>
        <taxon>Erysipelotrichaceae</taxon>
        <taxon>Amedibacillus</taxon>
    </lineage>
</organism>
<comment type="subcellular location">
    <subcellularLocation>
        <location evidence="1 12">Cytoplasm</location>
    </subcellularLocation>
</comment>
<evidence type="ECO:0000256" key="6">
    <source>
        <dbReference type="ARBA" id="ARBA00022969"/>
    </source>
</evidence>
<dbReference type="PIRSF" id="PIRSF002937">
    <property type="entry name" value="Res_reg_Spo0A"/>
    <property type="match status" value="1"/>
</dbReference>
<evidence type="ECO:0000256" key="7">
    <source>
        <dbReference type="ARBA" id="ARBA00023012"/>
    </source>
</evidence>
<evidence type="ECO:0000313" key="16">
    <source>
        <dbReference type="Proteomes" id="UP001529340"/>
    </source>
</evidence>
<dbReference type="Gene3D" id="1.10.10.10">
    <property type="entry name" value="Winged helix-like DNA-binding domain superfamily/Winged helix DNA-binding domain"/>
    <property type="match status" value="1"/>
</dbReference>
<reference evidence="15" key="2">
    <citation type="submission" date="2023-06" db="EMBL/GenBank/DDBJ databases">
        <authorList>
            <person name="Zeman M."/>
            <person name="Kubasova T."/>
            <person name="Jahodarova E."/>
            <person name="Nykrynova M."/>
            <person name="Rychlik I."/>
        </authorList>
    </citation>
    <scope>NUCLEOTIDE SEQUENCE</scope>
    <source>
        <strain evidence="15">ET39</strain>
    </source>
</reference>
<dbReference type="Proteomes" id="UP001529340">
    <property type="component" value="Unassembled WGS sequence"/>
</dbReference>
<keyword evidence="10 12" id="KW-0010">Activator</keyword>